<evidence type="ECO:0000313" key="2">
    <source>
        <dbReference type="Proteomes" id="UP000005237"/>
    </source>
</evidence>
<reference evidence="1" key="2">
    <citation type="submission" date="2022-06" db="UniProtKB">
        <authorList>
            <consortium name="EnsemblMetazoa"/>
        </authorList>
    </citation>
    <scope>IDENTIFICATION</scope>
    <source>
        <strain evidence="1">DF5081</strain>
    </source>
</reference>
<keyword evidence="2" id="KW-1185">Reference proteome</keyword>
<accession>A0A8R1HWH6</accession>
<reference evidence="2" key="1">
    <citation type="submission" date="2010-08" db="EMBL/GenBank/DDBJ databases">
        <authorList>
            <consortium name="Caenorhabditis japonica Sequencing Consortium"/>
            <person name="Wilson R.K."/>
        </authorList>
    </citation>
    <scope>NUCLEOTIDE SEQUENCE [LARGE SCALE GENOMIC DNA]</scope>
    <source>
        <strain evidence="2">DF5081</strain>
    </source>
</reference>
<sequence length="71" mass="8425">MECMSEYDYILEVYDRAFVAGQRVINNDFFQATTDEDFERINAIIEQSVEHLKAVDRVIEFCISQNFIAFY</sequence>
<proteinExistence type="predicted"/>
<dbReference type="EnsemblMetazoa" id="CJA13821.1">
    <property type="protein sequence ID" value="CJA13821.1"/>
    <property type="gene ID" value="WBGene00133025"/>
</dbReference>
<evidence type="ECO:0000313" key="1">
    <source>
        <dbReference type="EnsemblMetazoa" id="CJA13821.1"/>
    </source>
</evidence>
<dbReference type="AlphaFoldDB" id="A0A8R1HWH6"/>
<protein>
    <submittedName>
        <fullName evidence="1">Uncharacterized protein</fullName>
    </submittedName>
</protein>
<organism evidence="1 2">
    <name type="scientific">Caenorhabditis japonica</name>
    <dbReference type="NCBI Taxonomy" id="281687"/>
    <lineage>
        <taxon>Eukaryota</taxon>
        <taxon>Metazoa</taxon>
        <taxon>Ecdysozoa</taxon>
        <taxon>Nematoda</taxon>
        <taxon>Chromadorea</taxon>
        <taxon>Rhabditida</taxon>
        <taxon>Rhabditina</taxon>
        <taxon>Rhabditomorpha</taxon>
        <taxon>Rhabditoidea</taxon>
        <taxon>Rhabditidae</taxon>
        <taxon>Peloderinae</taxon>
        <taxon>Caenorhabditis</taxon>
    </lineage>
</organism>
<name>A0A8R1HWH6_CAEJA</name>
<dbReference type="Proteomes" id="UP000005237">
    <property type="component" value="Unassembled WGS sequence"/>
</dbReference>